<comment type="cofactor">
    <cofactor evidence="9">
        <name>Mg(2+)</name>
        <dbReference type="ChEBI" id="CHEBI:18420"/>
    </cofactor>
    <text evidence="9">Binds 2 magnesium ions per subunit.</text>
</comment>
<feature type="domain" description="Fructose-1-6-bisphosphatase class I N-terminal" evidence="10">
    <location>
        <begin position="3"/>
        <end position="149"/>
    </location>
</feature>
<dbReference type="Pfam" id="PF18913">
    <property type="entry name" value="FBPase_C"/>
    <property type="match status" value="1"/>
</dbReference>
<dbReference type="InterPro" id="IPR000146">
    <property type="entry name" value="FBPase_class-1"/>
</dbReference>
<dbReference type="Gene3D" id="3.30.540.10">
    <property type="entry name" value="Fructose-1,6-Bisphosphatase, subunit A, domain 1"/>
    <property type="match status" value="1"/>
</dbReference>
<dbReference type="GO" id="GO:0005986">
    <property type="term" value="P:sucrose biosynthetic process"/>
    <property type="evidence" value="ECO:0007669"/>
    <property type="project" value="TreeGrafter"/>
</dbReference>
<sequence length="283" mass="31401">MKELIKTIQKAVLEISKELKNPDTSYSSSENATGDKQLKLDVKADLLITEILSKCPDIKALISEEKDEALILNENAKFIIAYDPLDGSSLLDVNFSVGSIFAIYENEAKAKNLKAAAYSIYGPRLEFVLCAEKVELFRLDKEAKFSLVKELKMSEKGKINASGGTQKEWSKTHADFIKALFDEGYRLRYSGAMVSDVHQILCKGGGLFSYPATKSSPNGKLRAFFEVFPLAFVIEKAGGLSTNGFNESLLELEFSEIHATTPCFFGSKYEIEKLKQAYKVLNG</sequence>
<dbReference type="Gene3D" id="3.40.190.80">
    <property type="match status" value="1"/>
</dbReference>
<keyword evidence="6 9" id="KW-0460">Magnesium</keyword>
<dbReference type="PANTHER" id="PTHR11556:SF35">
    <property type="entry name" value="SEDOHEPTULOSE-1,7-BISPHOSPHATASE, CHLOROPLASTIC"/>
    <property type="match status" value="1"/>
</dbReference>
<feature type="binding site" evidence="9">
    <location>
        <begin position="86"/>
        <end position="89"/>
    </location>
    <ligand>
        <name>substrate</name>
    </ligand>
</feature>
<comment type="subunit">
    <text evidence="9">Homotetramer.</text>
</comment>
<feature type="binding site" evidence="9">
    <location>
        <position position="64"/>
    </location>
    <ligand>
        <name>Mg(2+)</name>
        <dbReference type="ChEBI" id="CHEBI:18420"/>
        <label>1</label>
    </ligand>
</feature>
<dbReference type="GO" id="GO:0006094">
    <property type="term" value="P:gluconeogenesis"/>
    <property type="evidence" value="ECO:0007669"/>
    <property type="project" value="UniProtKB-UniRule"/>
</dbReference>
<name>A0A222MVT0_9BACT</name>
<keyword evidence="3 9" id="KW-0963">Cytoplasm</keyword>
<comment type="caution">
    <text evidence="9">Lacks conserved residue(s) required for the propagation of feature annotation.</text>
</comment>
<dbReference type="AlphaFoldDB" id="A0A222MVT0"/>
<evidence type="ECO:0000256" key="5">
    <source>
        <dbReference type="ARBA" id="ARBA00022801"/>
    </source>
</evidence>
<feature type="binding site" evidence="9">
    <location>
        <position position="83"/>
    </location>
    <ligand>
        <name>Mg(2+)</name>
        <dbReference type="ChEBI" id="CHEBI:18420"/>
        <label>2</label>
    </ligand>
</feature>
<evidence type="ECO:0000256" key="3">
    <source>
        <dbReference type="ARBA" id="ARBA00022490"/>
    </source>
</evidence>
<evidence type="ECO:0000259" key="10">
    <source>
        <dbReference type="Pfam" id="PF00316"/>
    </source>
</evidence>
<comment type="subcellular location">
    <subcellularLocation>
        <location evidence="9">Cytoplasm</location>
    </subcellularLocation>
</comment>
<dbReference type="OrthoDB" id="9806756at2"/>
<evidence type="ECO:0000256" key="4">
    <source>
        <dbReference type="ARBA" id="ARBA00022723"/>
    </source>
</evidence>
<dbReference type="GO" id="GO:0006002">
    <property type="term" value="P:fructose 6-phosphate metabolic process"/>
    <property type="evidence" value="ECO:0007669"/>
    <property type="project" value="TreeGrafter"/>
</dbReference>
<dbReference type="GO" id="GO:0042132">
    <property type="term" value="F:fructose 1,6-bisphosphate 1-phosphatase activity"/>
    <property type="evidence" value="ECO:0007669"/>
    <property type="project" value="UniProtKB-UniRule"/>
</dbReference>
<dbReference type="PIRSF" id="PIRSF500210">
    <property type="entry name" value="FBPtase"/>
    <property type="match status" value="1"/>
</dbReference>
<evidence type="ECO:0000256" key="2">
    <source>
        <dbReference type="ARBA" id="ARBA00010941"/>
    </source>
</evidence>
<evidence type="ECO:0000259" key="11">
    <source>
        <dbReference type="Pfam" id="PF18913"/>
    </source>
</evidence>
<evidence type="ECO:0000256" key="7">
    <source>
        <dbReference type="ARBA" id="ARBA00023277"/>
    </source>
</evidence>
<dbReference type="InterPro" id="IPR028343">
    <property type="entry name" value="FBPtase"/>
</dbReference>
<organism evidence="12 13">
    <name type="scientific">Campylobacter avium LMG 24591</name>
    <dbReference type="NCBI Taxonomy" id="522484"/>
    <lineage>
        <taxon>Bacteria</taxon>
        <taxon>Pseudomonadati</taxon>
        <taxon>Campylobacterota</taxon>
        <taxon>Epsilonproteobacteria</taxon>
        <taxon>Campylobacterales</taxon>
        <taxon>Campylobacteraceae</taxon>
        <taxon>Campylobacter</taxon>
    </lineage>
</organism>
<evidence type="ECO:0000256" key="1">
    <source>
        <dbReference type="ARBA" id="ARBA00001273"/>
    </source>
</evidence>
<evidence type="ECO:0000256" key="6">
    <source>
        <dbReference type="ARBA" id="ARBA00022842"/>
    </source>
</evidence>
<accession>A0A222MVT0</accession>
<dbReference type="SUPFAM" id="SSF56655">
    <property type="entry name" value="Carbohydrate phosphatase"/>
    <property type="match status" value="1"/>
</dbReference>
<keyword evidence="13" id="KW-1185">Reference proteome</keyword>
<dbReference type="GO" id="GO:0006000">
    <property type="term" value="P:fructose metabolic process"/>
    <property type="evidence" value="ECO:0007669"/>
    <property type="project" value="TreeGrafter"/>
</dbReference>
<dbReference type="NCBIfam" id="NF006784">
    <property type="entry name" value="PRK09293.2-5"/>
    <property type="match status" value="1"/>
</dbReference>
<dbReference type="PRINTS" id="PR01958">
    <property type="entry name" value="S17BPHPHTASE"/>
</dbReference>
<evidence type="ECO:0000313" key="12">
    <source>
        <dbReference type="EMBL" id="ASQ30157.1"/>
    </source>
</evidence>
<dbReference type="InterPro" id="IPR033391">
    <property type="entry name" value="FBPase_N"/>
</dbReference>
<comment type="similarity">
    <text evidence="2 9">Belongs to the FBPase class 1 family.</text>
</comment>
<dbReference type="HAMAP" id="MF_01855">
    <property type="entry name" value="FBPase_class1"/>
    <property type="match status" value="1"/>
</dbReference>
<dbReference type="Proteomes" id="UP000201169">
    <property type="component" value="Chromosome"/>
</dbReference>
<feature type="binding site" evidence="9">
    <location>
        <position position="189"/>
    </location>
    <ligand>
        <name>substrate</name>
    </ligand>
</feature>
<feature type="binding site" evidence="9">
    <location>
        <position position="83"/>
    </location>
    <ligand>
        <name>Mg(2+)</name>
        <dbReference type="ChEBI" id="CHEBI:18420"/>
        <label>1</label>
    </ligand>
</feature>
<dbReference type="NCBIfam" id="NF006782">
    <property type="entry name" value="PRK09293.2-3"/>
    <property type="match status" value="1"/>
</dbReference>
<keyword evidence="5 9" id="KW-0378">Hydrolase</keyword>
<dbReference type="EMBL" id="CP022347">
    <property type="protein sequence ID" value="ASQ30157.1"/>
    <property type="molecule type" value="Genomic_DNA"/>
</dbReference>
<feature type="binding site" evidence="9">
    <location>
        <position position="220"/>
    </location>
    <ligand>
        <name>substrate</name>
    </ligand>
</feature>
<keyword evidence="4 9" id="KW-0479">Metal-binding</keyword>
<dbReference type="Pfam" id="PF00316">
    <property type="entry name" value="FBPase"/>
    <property type="match status" value="1"/>
</dbReference>
<dbReference type="InterPro" id="IPR044015">
    <property type="entry name" value="FBPase_C_dom"/>
</dbReference>
<proteinExistence type="inferred from homology"/>
<comment type="pathway">
    <text evidence="8">Carbohydrate biosynthesis.</text>
</comment>
<comment type="catalytic activity">
    <reaction evidence="1 9">
        <text>beta-D-fructose 1,6-bisphosphate + H2O = beta-D-fructose 6-phosphate + phosphate</text>
        <dbReference type="Rhea" id="RHEA:11064"/>
        <dbReference type="ChEBI" id="CHEBI:15377"/>
        <dbReference type="ChEBI" id="CHEBI:32966"/>
        <dbReference type="ChEBI" id="CHEBI:43474"/>
        <dbReference type="ChEBI" id="CHEBI:57634"/>
        <dbReference type="EC" id="3.1.3.11"/>
    </reaction>
</comment>
<evidence type="ECO:0000256" key="9">
    <source>
        <dbReference type="HAMAP-Rule" id="MF_01855"/>
    </source>
</evidence>
<dbReference type="GO" id="GO:0030388">
    <property type="term" value="P:fructose 1,6-bisphosphate metabolic process"/>
    <property type="evidence" value="ECO:0007669"/>
    <property type="project" value="TreeGrafter"/>
</dbReference>
<feature type="binding site" evidence="9">
    <location>
        <position position="226"/>
    </location>
    <ligand>
        <name>Mg(2+)</name>
        <dbReference type="ChEBI" id="CHEBI:18420"/>
        <label>2</label>
    </ligand>
</feature>
<feature type="binding site" evidence="9">
    <location>
        <position position="85"/>
    </location>
    <ligand>
        <name>Mg(2+)</name>
        <dbReference type="ChEBI" id="CHEBI:18420"/>
        <label>1</label>
    </ligand>
</feature>
<evidence type="ECO:0000313" key="13">
    <source>
        <dbReference type="Proteomes" id="UP000201169"/>
    </source>
</evidence>
<dbReference type="GO" id="GO:0000287">
    <property type="term" value="F:magnesium ion binding"/>
    <property type="evidence" value="ECO:0007669"/>
    <property type="project" value="UniProtKB-UniRule"/>
</dbReference>
<feature type="binding site" evidence="9">
    <location>
        <position position="86"/>
    </location>
    <ligand>
        <name>Mg(2+)</name>
        <dbReference type="ChEBI" id="CHEBI:18420"/>
        <label>2</label>
    </ligand>
</feature>
<protein>
    <recommendedName>
        <fullName evidence="9">Fructose-1,6-bisphosphatase class 1</fullName>
        <shortName evidence="9">FBPase class 1</shortName>
        <ecNumber evidence="9">3.1.3.11</ecNumber>
    </recommendedName>
    <alternativeName>
        <fullName evidence="9">D-fructose-1,6-bisphosphate 1-phosphohydrolase class 1</fullName>
    </alternativeName>
</protein>
<dbReference type="GO" id="GO:0005829">
    <property type="term" value="C:cytosol"/>
    <property type="evidence" value="ECO:0007669"/>
    <property type="project" value="TreeGrafter"/>
</dbReference>
<evidence type="ECO:0000256" key="8">
    <source>
        <dbReference type="ARBA" id="ARBA00024331"/>
    </source>
</evidence>
<dbReference type="PIRSF" id="PIRSF000904">
    <property type="entry name" value="FBPtase_SBPase"/>
    <property type="match status" value="1"/>
</dbReference>
<reference evidence="12 13" key="1">
    <citation type="submission" date="2017-07" db="EMBL/GenBank/DDBJ databases">
        <title>Analysis of two Campylobacter avium genomes and identification of a novel hippuricase gene.</title>
        <authorList>
            <person name="Miller W.G."/>
            <person name="Chapman M.H."/>
            <person name="Yee E."/>
            <person name="Revez J."/>
            <person name="Bono J.L."/>
            <person name="Rossi M."/>
        </authorList>
    </citation>
    <scope>NUCLEOTIDE SEQUENCE [LARGE SCALE GENOMIC DNA]</scope>
    <source>
        <strain evidence="12 13">LMG 24591</strain>
    </source>
</reference>
<gene>
    <name evidence="9 12" type="primary">fbp</name>
    <name evidence="12" type="ORF">CAV_0491</name>
</gene>
<dbReference type="KEGG" id="cavi:CAV_0491"/>
<dbReference type="EC" id="3.1.3.11" evidence="9"/>
<keyword evidence="7 9" id="KW-0119">Carbohydrate metabolism</keyword>
<dbReference type="PANTHER" id="PTHR11556">
    <property type="entry name" value="FRUCTOSE-1,6-BISPHOSPHATASE-RELATED"/>
    <property type="match status" value="1"/>
</dbReference>
<feature type="domain" description="Fructose-1-6-bisphosphatase class 1 C-terminal" evidence="11">
    <location>
        <begin position="154"/>
        <end position="278"/>
    </location>
</feature>
<dbReference type="RefSeq" id="WP_094324937.1">
    <property type="nucleotide sequence ID" value="NZ_CP022347.1"/>
</dbReference>
<dbReference type="InterPro" id="IPR023079">
    <property type="entry name" value="SBPase"/>
</dbReference>